<evidence type="ECO:0000313" key="4">
    <source>
        <dbReference type="EMBL" id="KAJ9554315.1"/>
    </source>
</evidence>
<gene>
    <name evidence="4" type="ORF">OSB04_018360</name>
</gene>
<dbReference type="Pfam" id="PF06075">
    <property type="entry name" value="DUF936"/>
    <property type="match status" value="1"/>
</dbReference>
<dbReference type="PANTHER" id="PTHR31928">
    <property type="entry name" value="EXPRESSED PROTEIN"/>
    <property type="match status" value="1"/>
</dbReference>
<dbReference type="Pfam" id="PF21647">
    <property type="entry name" value="DUF6857"/>
    <property type="match status" value="1"/>
</dbReference>
<reference evidence="4" key="1">
    <citation type="submission" date="2023-03" db="EMBL/GenBank/DDBJ databases">
        <title>Chromosome-scale reference genome and RAD-based genetic map of yellow starthistle (Centaurea solstitialis) reveal putative structural variation and QTLs associated with invader traits.</title>
        <authorList>
            <person name="Reatini B."/>
            <person name="Cang F.A."/>
            <person name="Jiang Q."/>
            <person name="Mckibben M.T.W."/>
            <person name="Barker M.S."/>
            <person name="Rieseberg L.H."/>
            <person name="Dlugosch K.M."/>
        </authorList>
    </citation>
    <scope>NUCLEOTIDE SEQUENCE</scope>
    <source>
        <strain evidence="4">CAN-66</strain>
        <tissue evidence="4">Leaf</tissue>
    </source>
</reference>
<organism evidence="4 5">
    <name type="scientific">Centaurea solstitialis</name>
    <name type="common">yellow star-thistle</name>
    <dbReference type="NCBI Taxonomy" id="347529"/>
    <lineage>
        <taxon>Eukaryota</taxon>
        <taxon>Viridiplantae</taxon>
        <taxon>Streptophyta</taxon>
        <taxon>Embryophyta</taxon>
        <taxon>Tracheophyta</taxon>
        <taxon>Spermatophyta</taxon>
        <taxon>Magnoliopsida</taxon>
        <taxon>eudicotyledons</taxon>
        <taxon>Gunneridae</taxon>
        <taxon>Pentapetalae</taxon>
        <taxon>asterids</taxon>
        <taxon>campanulids</taxon>
        <taxon>Asterales</taxon>
        <taxon>Asteraceae</taxon>
        <taxon>Carduoideae</taxon>
        <taxon>Cardueae</taxon>
        <taxon>Centaureinae</taxon>
        <taxon>Centaurea</taxon>
    </lineage>
</organism>
<evidence type="ECO:0000259" key="3">
    <source>
        <dbReference type="Pfam" id="PF21647"/>
    </source>
</evidence>
<comment type="caution">
    <text evidence="4">The sequence shown here is derived from an EMBL/GenBank/DDBJ whole genome shotgun (WGS) entry which is preliminary data.</text>
</comment>
<dbReference type="InterPro" id="IPR049172">
    <property type="entry name" value="DUF6857_pln"/>
</dbReference>
<accession>A0AA38WJ92</accession>
<feature type="domain" description="DUF6857" evidence="3">
    <location>
        <begin position="397"/>
        <end position="624"/>
    </location>
</feature>
<dbReference type="InterPro" id="IPR010341">
    <property type="entry name" value="DUF936_pln"/>
</dbReference>
<feature type="region of interest" description="Disordered" evidence="1">
    <location>
        <begin position="469"/>
        <end position="558"/>
    </location>
</feature>
<protein>
    <submittedName>
        <fullName evidence="4">Uncharacterized protein</fullName>
    </submittedName>
</protein>
<dbReference type="AlphaFoldDB" id="A0AA38WJ92"/>
<dbReference type="PANTHER" id="PTHR31928:SF6">
    <property type="entry name" value="DUF936 DOMAIN-CONTAINING PROTEIN"/>
    <property type="match status" value="1"/>
</dbReference>
<dbReference type="Proteomes" id="UP001172457">
    <property type="component" value="Chromosome 4"/>
</dbReference>
<feature type="domain" description="DUF936" evidence="2">
    <location>
        <begin position="4"/>
        <end position="120"/>
    </location>
</feature>
<evidence type="ECO:0000259" key="2">
    <source>
        <dbReference type="Pfam" id="PF06075"/>
    </source>
</evidence>
<keyword evidence="5" id="KW-1185">Reference proteome</keyword>
<sequence length="650" mass="72755">MAALAPGILLKLLNGMNSGVKPTSEHRSSLLQVTDIVPADLDEKDLWPKHGFYIKVSDSSHSIYVSLPFEQDDLVLSNKMQLGQFIYVENLEPGSPVPVAKGARPIPGRHPFVGTPEPLMGLRRKGEKPEKNGALDFNSNAKSCAPPRRGSWEDGVCPSPMVVKPCPLDFDQCTPVKGRSAMRVNFPMSPMIRGKDGGGVRASVGGGLLAKMMESPAVRKSCSVMKYSRSKSTICDRDAKILRSPFNTAVGTSFLFAIYILIIESWLNERNETCNLFRKEKYYSTPEFKEQATIVFPEYGCGDEKTIRTQRWLHKKSLHMVILLPTPAYHLIYQENLAFWESLETTFKHCSKKLALQPPWRAMASRLGSHATLSPWHAMAYCTILLMRNLIFLYIFKEAIQQRETAQKIALQALREASATETLVRSLKNLSNLSKSAKPEHPADCFDQFLDFHTQIVQAVTEMTSIKAATETAKDGKSQTSSEDTPMSHDNMNNNNDNSHVNSASKRRTELYKSIAAFPERNDQRSTSSLMKQLRPSSHVNNQKAKVLSDNDENKNPGGSCCSLSNTIKLGMQIETEAGKWFMEFLEKALEKGMKKSKGKTDSDGKKVPQSLILKVINWVEVEQCDSSKRQVHPKATQIARKLRIKMKNP</sequence>
<name>A0AA38WJ92_9ASTR</name>
<evidence type="ECO:0000256" key="1">
    <source>
        <dbReference type="SAM" id="MobiDB-lite"/>
    </source>
</evidence>
<feature type="compositionally biased region" description="Low complexity" evidence="1">
    <location>
        <begin position="488"/>
        <end position="500"/>
    </location>
</feature>
<proteinExistence type="predicted"/>
<feature type="compositionally biased region" description="Polar residues" evidence="1">
    <location>
        <begin position="525"/>
        <end position="544"/>
    </location>
</feature>
<evidence type="ECO:0000313" key="5">
    <source>
        <dbReference type="Proteomes" id="UP001172457"/>
    </source>
</evidence>
<dbReference type="EMBL" id="JARYMX010000004">
    <property type="protein sequence ID" value="KAJ9554315.1"/>
    <property type="molecule type" value="Genomic_DNA"/>
</dbReference>
<dbReference type="InterPro" id="IPR048297">
    <property type="entry name" value="DUF936_dom_pln"/>
</dbReference>